<feature type="domain" description="Bacterial sugar transferase" evidence="8">
    <location>
        <begin position="253"/>
        <end position="433"/>
    </location>
</feature>
<evidence type="ECO:0000256" key="5">
    <source>
        <dbReference type="ARBA" id="ARBA00022989"/>
    </source>
</evidence>
<dbReference type="PANTHER" id="PTHR30576:SF0">
    <property type="entry name" value="UNDECAPRENYL-PHOSPHATE N-ACETYLGALACTOSAMINYL 1-PHOSPHATE TRANSFERASE-RELATED"/>
    <property type="match status" value="1"/>
</dbReference>
<evidence type="ECO:0000313" key="10">
    <source>
        <dbReference type="Proteomes" id="UP000184251"/>
    </source>
</evidence>
<keyword evidence="10" id="KW-1185">Reference proteome</keyword>
<accession>A0A1M4ZH37</accession>
<keyword evidence="3 9" id="KW-0808">Transferase</keyword>
<dbReference type="InterPro" id="IPR003362">
    <property type="entry name" value="Bact_transf"/>
</dbReference>
<reference evidence="9 10" key="1">
    <citation type="submission" date="2016-11" db="EMBL/GenBank/DDBJ databases">
        <authorList>
            <person name="Jaros S."/>
            <person name="Januszkiewicz K."/>
            <person name="Wedrychowicz H."/>
        </authorList>
    </citation>
    <scope>NUCLEOTIDE SEQUENCE [LARGE SCALE GENOMIC DNA]</scope>
    <source>
        <strain evidence="9 10">DSM 14828</strain>
    </source>
</reference>
<evidence type="ECO:0000256" key="7">
    <source>
        <dbReference type="SAM" id="Phobius"/>
    </source>
</evidence>
<evidence type="ECO:0000256" key="3">
    <source>
        <dbReference type="ARBA" id="ARBA00022679"/>
    </source>
</evidence>
<comment type="subcellular location">
    <subcellularLocation>
        <location evidence="1">Membrane</location>
        <topology evidence="1">Multi-pass membrane protein</topology>
    </subcellularLocation>
</comment>
<gene>
    <name evidence="9" type="ORF">SAMN02746064_02031</name>
</gene>
<dbReference type="GO" id="GO:0016020">
    <property type="term" value="C:membrane"/>
    <property type="evidence" value="ECO:0007669"/>
    <property type="project" value="UniProtKB-SubCell"/>
</dbReference>
<evidence type="ECO:0000256" key="2">
    <source>
        <dbReference type="ARBA" id="ARBA00006464"/>
    </source>
</evidence>
<evidence type="ECO:0000256" key="4">
    <source>
        <dbReference type="ARBA" id="ARBA00022692"/>
    </source>
</evidence>
<keyword evidence="6 7" id="KW-0472">Membrane</keyword>
<keyword evidence="5 7" id="KW-1133">Transmembrane helix</keyword>
<feature type="transmembrane region" description="Helical" evidence="7">
    <location>
        <begin position="46"/>
        <end position="65"/>
    </location>
</feature>
<evidence type="ECO:0000313" key="9">
    <source>
        <dbReference type="EMBL" id="SHF16906.1"/>
    </source>
</evidence>
<dbReference type="AlphaFoldDB" id="A0A1M4ZH37"/>
<feature type="transmembrane region" description="Helical" evidence="7">
    <location>
        <begin position="475"/>
        <end position="492"/>
    </location>
</feature>
<feature type="transmembrane region" description="Helical" evidence="7">
    <location>
        <begin position="12"/>
        <end position="34"/>
    </location>
</feature>
<dbReference type="GO" id="GO:0016780">
    <property type="term" value="F:phosphotransferase activity, for other substituted phosphate groups"/>
    <property type="evidence" value="ECO:0007669"/>
    <property type="project" value="TreeGrafter"/>
</dbReference>
<organism evidence="9 10">
    <name type="scientific">Alkalibacter saccharofermentans DSM 14828</name>
    <dbReference type="NCBI Taxonomy" id="1120975"/>
    <lineage>
        <taxon>Bacteria</taxon>
        <taxon>Bacillati</taxon>
        <taxon>Bacillota</taxon>
        <taxon>Clostridia</taxon>
        <taxon>Eubacteriales</taxon>
        <taxon>Eubacteriaceae</taxon>
        <taxon>Alkalibacter</taxon>
    </lineage>
</organism>
<dbReference type="PANTHER" id="PTHR30576">
    <property type="entry name" value="COLANIC BIOSYNTHESIS UDP-GLUCOSE LIPID CARRIER TRANSFERASE"/>
    <property type="match status" value="1"/>
</dbReference>
<dbReference type="NCBIfam" id="TIGR03025">
    <property type="entry name" value="EPS_sugtrans"/>
    <property type="match status" value="1"/>
</dbReference>
<dbReference type="STRING" id="1120975.SAMN02746064_02031"/>
<feature type="transmembrane region" description="Helical" evidence="7">
    <location>
        <begin position="258"/>
        <end position="279"/>
    </location>
</feature>
<protein>
    <submittedName>
        <fullName evidence="9">Exopolysaccharide biosynthesis polyprenyl glycosylphosphotransferase</fullName>
    </submittedName>
</protein>
<dbReference type="Proteomes" id="UP000184251">
    <property type="component" value="Unassembled WGS sequence"/>
</dbReference>
<proteinExistence type="inferred from homology"/>
<dbReference type="Pfam" id="PF02397">
    <property type="entry name" value="Bac_transf"/>
    <property type="match status" value="1"/>
</dbReference>
<evidence type="ECO:0000259" key="8">
    <source>
        <dbReference type="Pfam" id="PF02397"/>
    </source>
</evidence>
<evidence type="ECO:0000256" key="6">
    <source>
        <dbReference type="ARBA" id="ARBA00023136"/>
    </source>
</evidence>
<dbReference type="OrthoDB" id="9808602at2"/>
<dbReference type="RefSeq" id="WP_073271650.1">
    <property type="nucleotide sequence ID" value="NZ_FQTU01000017.1"/>
</dbReference>
<sequence length="614" mass="69721">METNNNLKMHFVFLMQLLELVLVVILTIASFMIAGRLTYNTWFPFGAYYGLIFFTLATAVEIMLLAHYKYFHFLDMSFSGVMGKAAGVVLLLNYILIIMLYFTGSVRMSVYYFIVAAAVQVVSLVWIKTLSTILKRNALKGKISLIIGNPKDKDDLLRVLKGQSINRLTFVPENHECVKTCIDKADNIYLMTPVANEFKREIIAYCEIKNKRLLIVPEIHEIAMRDSEMTQIGDVPLFTIEGFRLSEAQAIVKRMIDIVLAVVGILLTTPILFIAAFFIKLEDGGPVFFTQVRSGLKQKQFEMMKLRSMVVDAEKHTGAVLAAENDPRITRVGRIIRATRIDEIPQFFNVLEGSMSIVGPRPERPVFVEAFIKEFPEYVHRYEVKPGITGLAQVMSNYATSVENKLKFDLVYIKRYSPGFDFNILLKTIKVVFTKEQSAGVKAEEPGSDNVVDIEEMVDYIDKKSFNKTFNMKKAMFMFVSCAAVVAMSILFRYTSLVVAAAEAIAYENQYVTQTRDGFYIIEDYQVPAAVVEDRGFLTLSFESASNMDIHLTKRLQGVYILITKIPPEDIIQIDEFSKDGLTLNEISRIKSILEAHCNEKELELFKSFIDALD</sequence>
<comment type="similarity">
    <text evidence="2">Belongs to the bacterial sugar transferase family.</text>
</comment>
<dbReference type="EMBL" id="FQTU01000017">
    <property type="protein sequence ID" value="SHF16906.1"/>
    <property type="molecule type" value="Genomic_DNA"/>
</dbReference>
<name>A0A1M4ZH37_9FIRM</name>
<dbReference type="InterPro" id="IPR017475">
    <property type="entry name" value="EPS_sugar_tfrase"/>
</dbReference>
<keyword evidence="4 7" id="KW-0812">Transmembrane</keyword>
<feature type="transmembrane region" description="Helical" evidence="7">
    <location>
        <begin position="110"/>
        <end position="127"/>
    </location>
</feature>
<feature type="transmembrane region" description="Helical" evidence="7">
    <location>
        <begin position="85"/>
        <end position="104"/>
    </location>
</feature>
<evidence type="ECO:0000256" key="1">
    <source>
        <dbReference type="ARBA" id="ARBA00004141"/>
    </source>
</evidence>